<organism evidence="1 2">
    <name type="scientific">Paenibacillus zeisoli</name>
    <dbReference type="NCBI Taxonomy" id="2496267"/>
    <lineage>
        <taxon>Bacteria</taxon>
        <taxon>Bacillati</taxon>
        <taxon>Bacillota</taxon>
        <taxon>Bacilli</taxon>
        <taxon>Bacillales</taxon>
        <taxon>Paenibacillaceae</taxon>
        <taxon>Paenibacillus</taxon>
    </lineage>
</organism>
<comment type="caution">
    <text evidence="1">The sequence shown here is derived from an EMBL/GenBank/DDBJ whole genome shotgun (WGS) entry which is preliminary data.</text>
</comment>
<sequence length="45" mass="5368">MSYETLVKAYQNALRLELNQEFLQLLEEEIRRRNTHTESDPSTSL</sequence>
<dbReference type="Gene3D" id="1.10.287.1100">
    <property type="entry name" value="Sporulation inhibitor A"/>
    <property type="match status" value="1"/>
</dbReference>
<dbReference type="EMBL" id="RZNX01000007">
    <property type="protein sequence ID" value="RUT29218.1"/>
    <property type="molecule type" value="Genomic_DNA"/>
</dbReference>
<evidence type="ECO:0000313" key="2">
    <source>
        <dbReference type="Proteomes" id="UP000272464"/>
    </source>
</evidence>
<dbReference type="InterPro" id="IPR036916">
    <property type="entry name" value="Sda_sf"/>
</dbReference>
<gene>
    <name evidence="1" type="ORF">EJP77_15605</name>
</gene>
<dbReference type="Proteomes" id="UP000272464">
    <property type="component" value="Unassembled WGS sequence"/>
</dbReference>
<proteinExistence type="predicted"/>
<dbReference type="AlphaFoldDB" id="A0A3S1DVQ0"/>
<dbReference type="SUPFAM" id="SSF100985">
    <property type="entry name" value="Sporulation inhibitor Sda"/>
    <property type="match status" value="1"/>
</dbReference>
<reference evidence="1 2" key="1">
    <citation type="submission" date="2018-12" db="EMBL/GenBank/DDBJ databases">
        <authorList>
            <person name="Sun L."/>
            <person name="Chen Z."/>
        </authorList>
    </citation>
    <scope>NUCLEOTIDE SEQUENCE [LARGE SCALE GENOMIC DNA]</scope>
    <source>
        <strain evidence="1 2">3-5-3</strain>
    </source>
</reference>
<accession>A0A3S1DVQ0</accession>
<keyword evidence="2" id="KW-1185">Reference proteome</keyword>
<dbReference type="InterPro" id="IPR015064">
    <property type="entry name" value="Sda"/>
</dbReference>
<dbReference type="Pfam" id="PF08970">
    <property type="entry name" value="Sda"/>
    <property type="match status" value="1"/>
</dbReference>
<protein>
    <submittedName>
        <fullName evidence="1">Sporulation histidine kinase inhibitor Sda</fullName>
    </submittedName>
</protein>
<evidence type="ECO:0000313" key="1">
    <source>
        <dbReference type="EMBL" id="RUT29218.1"/>
    </source>
</evidence>
<name>A0A3S1DVQ0_9BACL</name>